<comment type="caution">
    <text evidence="10">The sequence shown here is derived from an EMBL/GenBank/DDBJ whole genome shotgun (WGS) entry which is preliminary data.</text>
</comment>
<dbReference type="PROSITE" id="PS50297">
    <property type="entry name" value="ANK_REP_REGION"/>
    <property type="match status" value="10"/>
</dbReference>
<evidence type="ECO:0000256" key="2">
    <source>
        <dbReference type="ARBA" id="ARBA00022606"/>
    </source>
</evidence>
<evidence type="ECO:0000256" key="1">
    <source>
        <dbReference type="ARBA" id="ARBA00022448"/>
    </source>
</evidence>
<dbReference type="PROSITE" id="PS50088">
    <property type="entry name" value="ANK_REPEAT"/>
    <property type="match status" value="12"/>
</dbReference>
<dbReference type="GO" id="GO:0034220">
    <property type="term" value="P:monoatomic ion transmembrane transport"/>
    <property type="evidence" value="ECO:0007669"/>
    <property type="project" value="UniProtKB-KW"/>
</dbReference>
<dbReference type="InterPro" id="IPR002110">
    <property type="entry name" value="Ankyrin_rpt"/>
</dbReference>
<feature type="transmembrane region" description="Helical" evidence="9">
    <location>
        <begin position="769"/>
        <end position="789"/>
    </location>
</feature>
<feature type="repeat" description="ANK" evidence="8">
    <location>
        <begin position="376"/>
        <end position="408"/>
    </location>
</feature>
<keyword evidence="9" id="KW-1133">Transmembrane helix</keyword>
<dbReference type="GO" id="GO:1902495">
    <property type="term" value="C:transmembrane transporter complex"/>
    <property type="evidence" value="ECO:0007669"/>
    <property type="project" value="TreeGrafter"/>
</dbReference>
<dbReference type="Pfam" id="PF13637">
    <property type="entry name" value="Ank_4"/>
    <property type="match status" value="1"/>
</dbReference>
<dbReference type="Pfam" id="PF00023">
    <property type="entry name" value="Ank"/>
    <property type="match status" value="1"/>
</dbReference>
<evidence type="ECO:0008006" key="12">
    <source>
        <dbReference type="Google" id="ProtNLM"/>
    </source>
</evidence>
<feature type="transmembrane region" description="Helical" evidence="9">
    <location>
        <begin position="1033"/>
        <end position="1057"/>
    </location>
</feature>
<dbReference type="PANTHER" id="PTHR47143">
    <property type="entry name" value="TRANSIENT RECEPTOR POTENTIAL CATION CHANNEL PROTEIN PAINLESS"/>
    <property type="match status" value="1"/>
</dbReference>
<feature type="repeat" description="ANK" evidence="8">
    <location>
        <begin position="276"/>
        <end position="315"/>
    </location>
</feature>
<feature type="transmembrane region" description="Helical" evidence="9">
    <location>
        <begin position="965"/>
        <end position="984"/>
    </location>
</feature>
<name>A0AAV2QE95_MEGNR</name>
<keyword evidence="7" id="KW-0407">Ion channel</keyword>
<sequence>MSATILELLKRATAEKDEEITRQAQDILAANPEVRGVVTEDHDTLLHLAAQKNLRNVVELLLDEGADIDAQNNDSETPLHLTIKNYAHNSFRVLIERGANLNIQNKDHLSALHLAIERRYKDMVEVLLMKGADLNIKSAMNYTPIHTASNDGDKVIMKLLLEKSSESINNLTSNGLYPLHIAAKKGHAECCEMLLSHGSLINALNEEDMSALHFAVKYGFVHTCNVLISHSADVDKEDNTRMTPLTYAAACKSKDSVEILELLLKNNPDVNRIDKNGLTALHYVIKNTDLYNDELFSNKVLMLMNAGADCTLKDNDMKTPLHYASKKNLPYCCSKILKLNFSQEEYTDLQTLSPQQKSAQVANEEQVFKVNDIDNDGNAPIHYALKNSSRYCCELLLKRRANPNIPDKNGNVPLHLACITKLDNCCRRLIVKGAHVNEKNNSGETPLHIAAKYGFLVCCRILLKHGAKLNLQDSNNLTPLHNASKRGACDVVSLLLDSNSWPLIIDKGGRNPLHWAARHGHLDCCKELIGTSGIVELLFQKDNEGYLPLHHAFYNKHDSVFVFLISSPADDPKYLWKKATHTITAAFHLNRGAAKEVRDKYRLVKPLNLSKYDEEEYDDAIDDFEDLTSTDVDNLDYTGVNLNAVMSYSELGDLGIKEILAASIKENRQIAAEAIIKSKCWEQALAHSTGTDPNNNFCLLISKYPQLAKIALDKCIHADGKGGMTYDFFYLDNTFHRTEELQSEDGHTEHTESKKDILEKTGLRKLWNMFWDILLVQIILSWIFHFLFCPSEHERSTSKDSYRRGGAPSWSPYNNDGSLLPQAAKTLNDECLWRREHPLILMANNERLDLLEHPLSLRFLNYKWKKYVERIFAGLLIMALLYAVLLSAYAVQASCWEDIQNSHNISREVLCNHGSPHSSYSSLARGKDSESCSYRGNQDPAEYTCNSNFRRRSIITELHMESPSFIGGLAFFILALSIILEFNHTSHLWHNFRHEAVVRAVCYVTSIAFLVDWSECANQTGIREDWQWTSGALAVLLAWFHLVLLLGLTPQFSVYLLLINDFLKTLLKLLMLLFLLVLAFAFPFHMLMRGTFAFSKWSVAIMKTFMMVLGDVGYDDLFNNEENPLPYPIFTHLLLLLFLILMSVVTINLVTNFPQDALDKAKEQTQLIKRTHWVKMILTIESTLPTLRRHYTVGWITDYDSNTSDDNGDSNITAFGIEESTEDEELESNSREDISELKEMIEVLGERLNELSEKIVEQKQ</sequence>
<organism evidence="10 11">
    <name type="scientific">Meganyctiphanes norvegica</name>
    <name type="common">Northern krill</name>
    <name type="synonym">Thysanopoda norvegica</name>
    <dbReference type="NCBI Taxonomy" id="48144"/>
    <lineage>
        <taxon>Eukaryota</taxon>
        <taxon>Metazoa</taxon>
        <taxon>Ecdysozoa</taxon>
        <taxon>Arthropoda</taxon>
        <taxon>Crustacea</taxon>
        <taxon>Multicrustacea</taxon>
        <taxon>Malacostraca</taxon>
        <taxon>Eumalacostraca</taxon>
        <taxon>Eucarida</taxon>
        <taxon>Euphausiacea</taxon>
        <taxon>Euphausiidae</taxon>
        <taxon>Meganyctiphanes</taxon>
    </lineage>
</organism>
<dbReference type="GO" id="GO:0022857">
    <property type="term" value="F:transmembrane transporter activity"/>
    <property type="evidence" value="ECO:0007669"/>
    <property type="project" value="TreeGrafter"/>
</dbReference>
<keyword evidence="9" id="KW-0472">Membrane</keyword>
<evidence type="ECO:0000256" key="9">
    <source>
        <dbReference type="SAM" id="Phobius"/>
    </source>
</evidence>
<keyword evidence="2" id="KW-0716">Sensory transduction</keyword>
<feature type="repeat" description="ANK" evidence="8">
    <location>
        <begin position="442"/>
        <end position="474"/>
    </location>
</feature>
<keyword evidence="5" id="KW-0406">Ion transport</keyword>
<keyword evidence="6" id="KW-0325">Glycoprotein</keyword>
<keyword evidence="3" id="KW-0677">Repeat</keyword>
<feature type="transmembrane region" description="Helical" evidence="9">
    <location>
        <begin position="871"/>
        <end position="891"/>
    </location>
</feature>
<evidence type="ECO:0000256" key="6">
    <source>
        <dbReference type="ARBA" id="ARBA00023180"/>
    </source>
</evidence>
<dbReference type="Pfam" id="PF12796">
    <property type="entry name" value="Ank_2"/>
    <property type="match status" value="4"/>
</dbReference>
<dbReference type="Proteomes" id="UP001497623">
    <property type="component" value="Unassembled WGS sequence"/>
</dbReference>
<evidence type="ECO:0000256" key="8">
    <source>
        <dbReference type="PROSITE-ProRule" id="PRU00023"/>
    </source>
</evidence>
<feature type="repeat" description="ANK" evidence="8">
    <location>
        <begin position="409"/>
        <end position="441"/>
    </location>
</feature>
<dbReference type="AlphaFoldDB" id="A0AAV2QE95"/>
<dbReference type="SUPFAM" id="SSF48403">
    <property type="entry name" value="Ankyrin repeat"/>
    <property type="match status" value="2"/>
</dbReference>
<feature type="transmembrane region" description="Helical" evidence="9">
    <location>
        <begin position="1129"/>
        <end position="1150"/>
    </location>
</feature>
<feature type="repeat" description="ANK" evidence="8">
    <location>
        <begin position="41"/>
        <end position="73"/>
    </location>
</feature>
<dbReference type="InterPro" id="IPR052076">
    <property type="entry name" value="TRP_cation_channel"/>
</dbReference>
<feature type="repeat" description="ANK" evidence="8">
    <location>
        <begin position="174"/>
        <end position="206"/>
    </location>
</feature>
<evidence type="ECO:0000313" key="11">
    <source>
        <dbReference type="Proteomes" id="UP001497623"/>
    </source>
</evidence>
<feature type="repeat" description="ANK" evidence="8">
    <location>
        <begin position="74"/>
        <end position="106"/>
    </location>
</feature>
<dbReference type="Gene3D" id="1.25.40.20">
    <property type="entry name" value="Ankyrin repeat-containing domain"/>
    <property type="match status" value="5"/>
</dbReference>
<proteinExistence type="predicted"/>
<evidence type="ECO:0000256" key="3">
    <source>
        <dbReference type="ARBA" id="ARBA00022737"/>
    </source>
</evidence>
<feature type="transmembrane region" description="Helical" evidence="9">
    <location>
        <begin position="996"/>
        <end position="1013"/>
    </location>
</feature>
<reference evidence="10 11" key="1">
    <citation type="submission" date="2024-05" db="EMBL/GenBank/DDBJ databases">
        <authorList>
            <person name="Wallberg A."/>
        </authorList>
    </citation>
    <scope>NUCLEOTIDE SEQUENCE [LARGE SCALE GENOMIC DNA]</scope>
</reference>
<dbReference type="InterPro" id="IPR036770">
    <property type="entry name" value="Ankyrin_rpt-contain_sf"/>
</dbReference>
<feature type="repeat" description="ANK" evidence="8">
    <location>
        <begin position="107"/>
        <end position="139"/>
    </location>
</feature>
<feature type="repeat" description="ANK" evidence="8">
    <location>
        <begin position="475"/>
        <end position="507"/>
    </location>
</feature>
<keyword evidence="11" id="KW-1185">Reference proteome</keyword>
<gene>
    <name evidence="10" type="ORF">MNOR_LOCUS11904</name>
</gene>
<feature type="repeat" description="ANK" evidence="8">
    <location>
        <begin position="508"/>
        <end position="529"/>
    </location>
</feature>
<feature type="repeat" description="ANK" evidence="8">
    <location>
        <begin position="240"/>
        <end position="275"/>
    </location>
</feature>
<dbReference type="EMBL" id="CAXKWB010006359">
    <property type="protein sequence ID" value="CAL4082462.1"/>
    <property type="molecule type" value="Genomic_DNA"/>
</dbReference>
<dbReference type="PANTHER" id="PTHR47143:SF1">
    <property type="entry name" value="ION_TRANS DOMAIN-CONTAINING PROTEIN"/>
    <property type="match status" value="1"/>
</dbReference>
<dbReference type="SMART" id="SM00248">
    <property type="entry name" value="ANK"/>
    <property type="match status" value="15"/>
</dbReference>
<protein>
    <recommendedName>
        <fullName evidence="12">Transient receptor potential cation channel subfamily A member 1</fullName>
    </recommendedName>
</protein>
<evidence type="ECO:0000313" key="10">
    <source>
        <dbReference type="EMBL" id="CAL4082462.1"/>
    </source>
</evidence>
<keyword evidence="4 8" id="KW-0040">ANK repeat</keyword>
<keyword evidence="1" id="KW-0813">Transport</keyword>
<evidence type="ECO:0000256" key="5">
    <source>
        <dbReference type="ARBA" id="ARBA00023065"/>
    </source>
</evidence>
<accession>A0AAV2QE95</accession>
<feature type="repeat" description="ANK" evidence="8">
    <location>
        <begin position="207"/>
        <end position="239"/>
    </location>
</feature>
<evidence type="ECO:0000256" key="7">
    <source>
        <dbReference type="ARBA" id="ARBA00023303"/>
    </source>
</evidence>
<keyword evidence="9" id="KW-0812">Transmembrane</keyword>
<feature type="transmembrane region" description="Helical" evidence="9">
    <location>
        <begin position="1069"/>
        <end position="1088"/>
    </location>
</feature>
<evidence type="ECO:0000256" key="4">
    <source>
        <dbReference type="ARBA" id="ARBA00023043"/>
    </source>
</evidence>